<gene>
    <name evidence="3" type="ORF">ACFO3I_12485</name>
</gene>
<dbReference type="Pfam" id="PF13609">
    <property type="entry name" value="Porin_4"/>
    <property type="match status" value="1"/>
</dbReference>
<evidence type="ECO:0000313" key="4">
    <source>
        <dbReference type="Proteomes" id="UP001595962"/>
    </source>
</evidence>
<evidence type="ECO:0000313" key="3">
    <source>
        <dbReference type="EMBL" id="MFC4655824.1"/>
    </source>
</evidence>
<feature type="chain" id="PRO_5046359887" evidence="1">
    <location>
        <begin position="22"/>
        <end position="374"/>
    </location>
</feature>
<dbReference type="PROSITE" id="PS51257">
    <property type="entry name" value="PROKAR_LIPOPROTEIN"/>
    <property type="match status" value="1"/>
</dbReference>
<sequence>MLKRSVLAALITAACCNTAQAEIELNGFASIKAGMTMGSDESLYGYDDKLDFKNESLAALQIKSDLGDKLSVTAQLLGRGSEDWDLEFEWAFLSYDLTDELRINAGRLRTPFYKYSDFRDVGYAYDWSRVPQSVYGLGFDTIEGASLYHTTTLGMFDSSLQLIIGSYDGEAQITTETADAKIDNIAGLAWDLGYDGYNFRAAYLVGKTTFSQADFDGFMAQLTGFGLGALAEQLDVQDESSYFTGVSFSVDKNNIVFVTEVTKAQVDNSFISDQESWYASLGYRFDTVTPYVSYEAEDNNAKRDIYATLPTASPVYAPVAALVESLELDRTTWNIGVRYDFHPSAALKVQYSAADNKTLDRDDNALVLGVDLVF</sequence>
<dbReference type="RefSeq" id="WP_377334306.1">
    <property type="nucleotide sequence ID" value="NZ_JBHSGB010000010.1"/>
</dbReference>
<keyword evidence="1" id="KW-0732">Signal</keyword>
<dbReference type="InterPro" id="IPR023614">
    <property type="entry name" value="Porin_dom_sf"/>
</dbReference>
<evidence type="ECO:0000259" key="2">
    <source>
        <dbReference type="Pfam" id="PF13609"/>
    </source>
</evidence>
<dbReference type="SUPFAM" id="SSF56935">
    <property type="entry name" value="Porins"/>
    <property type="match status" value="1"/>
</dbReference>
<proteinExistence type="predicted"/>
<keyword evidence="4" id="KW-1185">Reference proteome</keyword>
<dbReference type="Proteomes" id="UP001595962">
    <property type="component" value="Unassembled WGS sequence"/>
</dbReference>
<protein>
    <submittedName>
        <fullName evidence="3">Porin</fullName>
    </submittedName>
</protein>
<organism evidence="3 4">
    <name type="scientific">Rheinheimera marina</name>
    <dbReference type="NCBI Taxonomy" id="1774958"/>
    <lineage>
        <taxon>Bacteria</taxon>
        <taxon>Pseudomonadati</taxon>
        <taxon>Pseudomonadota</taxon>
        <taxon>Gammaproteobacteria</taxon>
        <taxon>Chromatiales</taxon>
        <taxon>Chromatiaceae</taxon>
        <taxon>Rheinheimera</taxon>
    </lineage>
</organism>
<name>A0ABV9JNJ2_9GAMM</name>
<comment type="caution">
    <text evidence="3">The sequence shown here is derived from an EMBL/GenBank/DDBJ whole genome shotgun (WGS) entry which is preliminary data.</text>
</comment>
<dbReference type="InterPro" id="IPR033900">
    <property type="entry name" value="Gram_neg_porin_domain"/>
</dbReference>
<feature type="signal peptide" evidence="1">
    <location>
        <begin position="1"/>
        <end position="21"/>
    </location>
</feature>
<evidence type="ECO:0000256" key="1">
    <source>
        <dbReference type="SAM" id="SignalP"/>
    </source>
</evidence>
<feature type="domain" description="Porin" evidence="2">
    <location>
        <begin position="8"/>
        <end position="358"/>
    </location>
</feature>
<reference evidence="4" key="1">
    <citation type="journal article" date="2019" name="Int. J. Syst. Evol. Microbiol.">
        <title>The Global Catalogue of Microorganisms (GCM) 10K type strain sequencing project: providing services to taxonomists for standard genome sequencing and annotation.</title>
        <authorList>
            <consortium name="The Broad Institute Genomics Platform"/>
            <consortium name="The Broad Institute Genome Sequencing Center for Infectious Disease"/>
            <person name="Wu L."/>
            <person name="Ma J."/>
        </authorList>
    </citation>
    <scope>NUCLEOTIDE SEQUENCE [LARGE SCALE GENOMIC DNA]</scope>
    <source>
        <strain evidence="4">DT28</strain>
    </source>
</reference>
<dbReference type="Gene3D" id="2.40.160.10">
    <property type="entry name" value="Porin"/>
    <property type="match status" value="1"/>
</dbReference>
<dbReference type="EMBL" id="JBHSGB010000010">
    <property type="protein sequence ID" value="MFC4655824.1"/>
    <property type="molecule type" value="Genomic_DNA"/>
</dbReference>
<accession>A0ABV9JNJ2</accession>